<dbReference type="Proteomes" id="UP001194714">
    <property type="component" value="Unassembled WGS sequence"/>
</dbReference>
<name>A0ABS0B0Z3_9BACT</name>
<keyword evidence="3" id="KW-1185">Reference proteome</keyword>
<feature type="region of interest" description="Disordered" evidence="1">
    <location>
        <begin position="28"/>
        <end position="61"/>
    </location>
</feature>
<dbReference type="RefSeq" id="WP_194848392.1">
    <property type="nucleotide sequence ID" value="NZ_JAAEJV010000069.1"/>
</dbReference>
<comment type="caution">
    <text evidence="2">The sequence shown here is derived from an EMBL/GenBank/DDBJ whole genome shotgun (WGS) entry which is preliminary data.</text>
</comment>
<reference evidence="2 3" key="1">
    <citation type="submission" date="2020-01" db="EMBL/GenBank/DDBJ databases">
        <title>Draft genome sequence of Cand. Neptunochlamydia vexilliferae K9.</title>
        <authorList>
            <person name="Schulz F."/>
            <person name="Koestlbacher S."/>
            <person name="Wascher F."/>
            <person name="Pizzetti I."/>
            <person name="Horn M."/>
        </authorList>
    </citation>
    <scope>NUCLEOTIDE SEQUENCE [LARGE SCALE GENOMIC DNA]</scope>
    <source>
        <strain evidence="2 3">K9</strain>
    </source>
</reference>
<evidence type="ECO:0000313" key="2">
    <source>
        <dbReference type="EMBL" id="MBF5060062.1"/>
    </source>
</evidence>
<feature type="compositionally biased region" description="Basic and acidic residues" evidence="1">
    <location>
        <begin position="28"/>
        <end position="39"/>
    </location>
</feature>
<protein>
    <submittedName>
        <fullName evidence="2">Uncharacterized protein</fullName>
    </submittedName>
</protein>
<evidence type="ECO:0000256" key="1">
    <source>
        <dbReference type="SAM" id="MobiDB-lite"/>
    </source>
</evidence>
<proteinExistence type="predicted"/>
<gene>
    <name evidence="2" type="ORF">NEPTK9_001588</name>
</gene>
<dbReference type="EMBL" id="JAAEJV010000069">
    <property type="protein sequence ID" value="MBF5060062.1"/>
    <property type="molecule type" value="Genomic_DNA"/>
</dbReference>
<accession>A0ABS0B0Z3</accession>
<organism evidence="2 3">
    <name type="scientific">Candidatus Neptunichlamydia vexilliferae</name>
    <dbReference type="NCBI Taxonomy" id="1651774"/>
    <lineage>
        <taxon>Bacteria</taxon>
        <taxon>Pseudomonadati</taxon>
        <taxon>Chlamydiota</taxon>
        <taxon>Chlamydiia</taxon>
        <taxon>Parachlamydiales</taxon>
        <taxon>Simkaniaceae</taxon>
        <taxon>Candidatus Neptunichlamydia</taxon>
    </lineage>
</organism>
<sequence length="322" mass="35066">MSGIETFFPVHSNPLEKEKTVRYLKKGEEAKQKKAKEGIKTASSDAPLFPDLPHLEKLPETPSKVNFDRSSLFTPPEENDPVAKLPNTGMGQLIKLVSTLCDLQILSQTGQLKTFEAHQDGIKELRKKELTLLKENISTTEAFEVWAHRRQFLNHFGTALTVLGTAAFAGFRGGSKAALLSLAGGGATLATKLYTYLFGESTTASIMGLAGSILGGAATTWWGGQTVGKDQTETVVTSALSLALGFGDYYMRGKSTEQQQQKLELRAKNSELKFKKEMAEKLLKKLIGGFKTKEAADLIKATSKVVANDNEIKRRIVAGKQG</sequence>
<evidence type="ECO:0000313" key="3">
    <source>
        <dbReference type="Proteomes" id="UP001194714"/>
    </source>
</evidence>